<feature type="compositionally biased region" description="Basic and acidic residues" evidence="1">
    <location>
        <begin position="937"/>
        <end position="946"/>
    </location>
</feature>
<feature type="region of interest" description="Disordered" evidence="1">
    <location>
        <begin position="727"/>
        <end position="766"/>
    </location>
</feature>
<reference evidence="2 3" key="1">
    <citation type="submission" date="2024-02" db="EMBL/GenBank/DDBJ databases">
        <authorList>
            <person name="Chen Y."/>
            <person name="Shah S."/>
            <person name="Dougan E. K."/>
            <person name="Thang M."/>
            <person name="Chan C."/>
        </authorList>
    </citation>
    <scope>NUCLEOTIDE SEQUENCE [LARGE SCALE GENOMIC DNA]</scope>
</reference>
<comment type="caution">
    <text evidence="2">The sequence shown here is derived from an EMBL/GenBank/DDBJ whole genome shotgun (WGS) entry which is preliminary data.</text>
</comment>
<accession>A0ABP0RH34</accession>
<feature type="region of interest" description="Disordered" evidence="1">
    <location>
        <begin position="1"/>
        <end position="22"/>
    </location>
</feature>
<organism evidence="2 3">
    <name type="scientific">Durusdinium trenchii</name>
    <dbReference type="NCBI Taxonomy" id="1381693"/>
    <lineage>
        <taxon>Eukaryota</taxon>
        <taxon>Sar</taxon>
        <taxon>Alveolata</taxon>
        <taxon>Dinophyceae</taxon>
        <taxon>Suessiales</taxon>
        <taxon>Symbiodiniaceae</taxon>
        <taxon>Durusdinium</taxon>
    </lineage>
</organism>
<feature type="region of interest" description="Disordered" evidence="1">
    <location>
        <begin position="866"/>
        <end position="959"/>
    </location>
</feature>
<evidence type="ECO:0000256" key="1">
    <source>
        <dbReference type="SAM" id="MobiDB-lite"/>
    </source>
</evidence>
<name>A0ABP0RH34_9DINO</name>
<dbReference type="Proteomes" id="UP001642464">
    <property type="component" value="Unassembled WGS sequence"/>
</dbReference>
<feature type="compositionally biased region" description="Low complexity" evidence="1">
    <location>
        <begin position="10"/>
        <end position="22"/>
    </location>
</feature>
<feature type="compositionally biased region" description="Low complexity" evidence="1">
    <location>
        <begin position="883"/>
        <end position="896"/>
    </location>
</feature>
<feature type="compositionally biased region" description="Acidic residues" evidence="1">
    <location>
        <begin position="738"/>
        <end position="753"/>
    </location>
</feature>
<protein>
    <submittedName>
        <fullName evidence="2">Uncharacterized protein</fullName>
    </submittedName>
</protein>
<evidence type="ECO:0000313" key="2">
    <source>
        <dbReference type="EMBL" id="CAK9099915.1"/>
    </source>
</evidence>
<proteinExistence type="predicted"/>
<keyword evidence="3" id="KW-1185">Reference proteome</keyword>
<sequence length="959" mass="104949">MPPKSKAKRAATAETPAAPEYRNPNVEWHAQLEECLDVLRGHYGDLSAMEPMELTEGALNEPINEKVLLERMSDSTSSVLLSGGMNLLWCSPLATQTPNVKINVSAVISQAKNQWSGGRVSPLLEPVDFIRADSGAYERVSPEEPIQGLIYHIASRIREGAPEAELAQWKAIVLSSQGRILKLDGFDHKYFHAISRRRRTGDAAKAVTHLASQICADVWLFKKRKESTLNKTMTNAEIAALYLDNVADTVNDEEPRSDGATIQRACIVYEKVLANDVVANCIQWSEKEFGAASPWNSIAKLNDIQAKCKQTAKLEFFFETVTEAIRMGHIECGDLSASKLKKNMLDIALMKKQLKDYLTGRWLDSRQFDSDHKAAARKIFASASSYREKFVDSERTWMSQWPPSASKMMDLFEYCYTFDSSELPQVKAAIKAGKTAQEMIEEYQPYKTMIEEINQALTTESTLLDVTHTEEAAPAQAATEPAPADATQPLTVHDEGVKLHEVGDCWLSLCERTIAKHCCLIVDKGMSQSQLALEKFSLSTVRGNTSGNCLIVFDANVFGEAITAPHIRRAPLQSTAVTKVFKAISKVREVDQPGLLPPGDILVIVDGGRKSVGTLLNLFGMHKDRKAFDKGRKEKDGKTLYRQITLTFTEDSVERRKFRKKTKSSYLECSQVAHVYYNGGSTIAPKKNVHFAGTNMGDVLGPIDLPALQNLPKLKVKDKKEFWGTRRRAVGGKTGSDSDSEGSESEGEDEEAEAATTIGDLTTLPGVGAGRGAKGLSDEIVQPVSYHQLPSTVMESFMHSYSAINTIDMTPGTGDAAISAVLMNSGYVGVCHSEAQKEFILVRLKKALLEAMKDPRSKVYAPAYASQMEQQNEAKRQAETKDPNPAAKSKAKTAPKPIKPPAKDDPNTDPQAKVKAGKPTDAAGKPKAKPKSQPADLSEKLKELLAKSKGAGAGGPDAA</sequence>
<dbReference type="EMBL" id="CAXAMM010041548">
    <property type="protein sequence ID" value="CAK9099915.1"/>
    <property type="molecule type" value="Genomic_DNA"/>
</dbReference>
<feature type="compositionally biased region" description="Basic and acidic residues" evidence="1">
    <location>
        <begin position="872"/>
        <end position="882"/>
    </location>
</feature>
<gene>
    <name evidence="2" type="ORF">SCF082_LOCUS46782</name>
</gene>
<evidence type="ECO:0000313" key="3">
    <source>
        <dbReference type="Proteomes" id="UP001642464"/>
    </source>
</evidence>